<feature type="compositionally biased region" description="Polar residues" evidence="1">
    <location>
        <begin position="107"/>
        <end position="116"/>
    </location>
</feature>
<protein>
    <submittedName>
        <fullName evidence="2">Uncharacterized protein</fullName>
    </submittedName>
</protein>
<organism evidence="2 3">
    <name type="scientific">Macrophomina phaseolina</name>
    <dbReference type="NCBI Taxonomy" id="35725"/>
    <lineage>
        <taxon>Eukaryota</taxon>
        <taxon>Fungi</taxon>
        <taxon>Dikarya</taxon>
        <taxon>Ascomycota</taxon>
        <taxon>Pezizomycotina</taxon>
        <taxon>Dothideomycetes</taxon>
        <taxon>Dothideomycetes incertae sedis</taxon>
        <taxon>Botryosphaeriales</taxon>
        <taxon>Botryosphaeriaceae</taxon>
        <taxon>Macrophomina</taxon>
    </lineage>
</organism>
<keyword evidence="3" id="KW-1185">Reference proteome</keyword>
<proteinExistence type="predicted"/>
<feature type="compositionally biased region" description="Polar residues" evidence="1">
    <location>
        <begin position="24"/>
        <end position="39"/>
    </location>
</feature>
<dbReference type="EMBL" id="JAGTJR010000015">
    <property type="protein sequence ID" value="KAH7048486.1"/>
    <property type="molecule type" value="Genomic_DNA"/>
</dbReference>
<gene>
    <name evidence="2" type="ORF">B0J12DRAFT_116861</name>
</gene>
<feature type="compositionally biased region" description="Pro residues" evidence="1">
    <location>
        <begin position="123"/>
        <end position="139"/>
    </location>
</feature>
<comment type="caution">
    <text evidence="2">The sequence shown here is derived from an EMBL/GenBank/DDBJ whole genome shotgun (WGS) entry which is preliminary data.</text>
</comment>
<evidence type="ECO:0000313" key="3">
    <source>
        <dbReference type="Proteomes" id="UP000774617"/>
    </source>
</evidence>
<evidence type="ECO:0000313" key="2">
    <source>
        <dbReference type="EMBL" id="KAH7048486.1"/>
    </source>
</evidence>
<sequence length="216" mass="23560">MYVLLACPPSVLPCVVSFSAAPHTNTSSGGESSCETQPSAPRPKRLEGMRGQWQAAALRYLCFAVGPRFRCLSPSPPTLHSGNTNRNLQLDEALCCRQLTQCITAARRPSSSQPHSWTRLRTPAPPSTTPTPHQYPPSLHPVSQPSTRKFHLSRNKATNFFPPNLRPIIIIIIISIISQAAPPPFTHPQRQSRPHRAIAIPPAAASQLPQPAIPSQ</sequence>
<feature type="region of interest" description="Disordered" evidence="1">
    <location>
        <begin position="24"/>
        <end position="48"/>
    </location>
</feature>
<accession>A0ABQ8G924</accession>
<reference evidence="2 3" key="1">
    <citation type="journal article" date="2021" name="Nat. Commun.">
        <title>Genetic determinants of endophytism in the Arabidopsis root mycobiome.</title>
        <authorList>
            <person name="Mesny F."/>
            <person name="Miyauchi S."/>
            <person name="Thiergart T."/>
            <person name="Pickel B."/>
            <person name="Atanasova L."/>
            <person name="Karlsson M."/>
            <person name="Huettel B."/>
            <person name="Barry K.W."/>
            <person name="Haridas S."/>
            <person name="Chen C."/>
            <person name="Bauer D."/>
            <person name="Andreopoulos W."/>
            <person name="Pangilinan J."/>
            <person name="LaButti K."/>
            <person name="Riley R."/>
            <person name="Lipzen A."/>
            <person name="Clum A."/>
            <person name="Drula E."/>
            <person name="Henrissat B."/>
            <person name="Kohler A."/>
            <person name="Grigoriev I.V."/>
            <person name="Martin F.M."/>
            <person name="Hacquard S."/>
        </authorList>
    </citation>
    <scope>NUCLEOTIDE SEQUENCE [LARGE SCALE GENOMIC DNA]</scope>
    <source>
        <strain evidence="2 3">MPI-SDFR-AT-0080</strain>
    </source>
</reference>
<feature type="region of interest" description="Disordered" evidence="1">
    <location>
        <begin position="107"/>
        <end position="149"/>
    </location>
</feature>
<name>A0ABQ8G924_9PEZI</name>
<evidence type="ECO:0000256" key="1">
    <source>
        <dbReference type="SAM" id="MobiDB-lite"/>
    </source>
</evidence>
<dbReference type="Proteomes" id="UP000774617">
    <property type="component" value="Unassembled WGS sequence"/>
</dbReference>